<name>A0A0B5DR32_9RHOB</name>
<dbReference type="OrthoDB" id="256753at2"/>
<evidence type="ECO:0000313" key="3">
    <source>
        <dbReference type="Proteomes" id="UP000031521"/>
    </source>
</evidence>
<dbReference type="Gene3D" id="3.40.390.70">
    <property type="match status" value="1"/>
</dbReference>
<dbReference type="PIRSF" id="PIRSF012641">
    <property type="entry name" value="UCP012641"/>
    <property type="match status" value="1"/>
</dbReference>
<reference evidence="2 3" key="1">
    <citation type="journal article" date="2014" name="Int. J. Syst. Evol. Microbiol.">
        <title>Celeribacter indicus sp. nov., a polycyclic aromatic hydrocarbon-degrading bacterium from deep-sea sediment and reclassification of Huaishuia halophila as Celeribacter halophilus comb. nov.</title>
        <authorList>
            <person name="Lai Q."/>
            <person name="Cao J."/>
            <person name="Yuan J."/>
            <person name="Li F."/>
            <person name="Shao Z."/>
        </authorList>
    </citation>
    <scope>NUCLEOTIDE SEQUENCE [LARGE SCALE GENOMIC DNA]</scope>
    <source>
        <strain evidence="2">P73</strain>
    </source>
</reference>
<dbReference type="KEGG" id="cid:P73_0829"/>
<dbReference type="RefSeq" id="WP_043868600.1">
    <property type="nucleotide sequence ID" value="NZ_CP004393.1"/>
</dbReference>
<dbReference type="HOGENOM" id="CLU_048114_0_0_5"/>
<dbReference type="STRING" id="1208324.P73_0829"/>
<organism evidence="2 3">
    <name type="scientific">Celeribacter indicus</name>
    <dbReference type="NCBI Taxonomy" id="1208324"/>
    <lineage>
        <taxon>Bacteria</taxon>
        <taxon>Pseudomonadati</taxon>
        <taxon>Pseudomonadota</taxon>
        <taxon>Alphaproteobacteria</taxon>
        <taxon>Rhodobacterales</taxon>
        <taxon>Roseobacteraceae</taxon>
        <taxon>Celeribacter</taxon>
    </lineage>
</organism>
<accession>A0A0B5DR32</accession>
<protein>
    <recommendedName>
        <fullName evidence="1">Zinc-ribbon domain-containing protein</fullName>
    </recommendedName>
</protein>
<evidence type="ECO:0000259" key="1">
    <source>
        <dbReference type="Pfam" id="PF10005"/>
    </source>
</evidence>
<dbReference type="Pfam" id="PF10005">
    <property type="entry name" value="Zn_ribbon_DZR_6"/>
    <property type="match status" value="1"/>
</dbReference>
<dbReference type="Proteomes" id="UP000031521">
    <property type="component" value="Chromosome"/>
</dbReference>
<proteinExistence type="predicted"/>
<keyword evidence="3" id="KW-1185">Reference proteome</keyword>
<dbReference type="AlphaFoldDB" id="A0A0B5DR32"/>
<dbReference type="EMBL" id="CP004393">
    <property type="protein sequence ID" value="AJE45544.1"/>
    <property type="molecule type" value="Genomic_DNA"/>
</dbReference>
<gene>
    <name evidence="2" type="ORF">P73_0829</name>
</gene>
<feature type="domain" description="Zinc-ribbon" evidence="1">
    <location>
        <begin position="5"/>
        <end position="77"/>
    </location>
</feature>
<dbReference type="InterPro" id="IPR031321">
    <property type="entry name" value="UCP012641"/>
</dbReference>
<evidence type="ECO:0000313" key="2">
    <source>
        <dbReference type="EMBL" id="AJE45544.1"/>
    </source>
</evidence>
<dbReference type="InterPro" id="IPR011201">
    <property type="entry name" value="Zinc-ribbon_6_bact"/>
</dbReference>
<sequence>MRRTSCPTCGHGLYPGNTACLRCGTEVVFDPAAGFLALTTDRPGCANRALIGCNRPAQAAGALCDDCRHTTVIPDLSREGAAAKWARLERAKRAVLLQVRDLGLPLADASGAPAPRFEFRADPPDETAPRVLTGHENGTITLNIAEADDVERARIRQQMNEPFRTLFGHFRHEIAHHYWDVLTAAEPGWTDRLRAAFGDERQDYAAALAAHYENGPPADWDETFISAYATAHPWEDFAETWAHVLHMLGGLETAQAYGLLEGTGAQDPAALLHHPMSRLAGDWVALTIALNAVNQAMGHETFYPFVLSPGVIDKMETIRGALLALAALRR</sequence>
<dbReference type="Pfam" id="PF15887">
    <property type="entry name" value="Peptidase_Mx"/>
    <property type="match status" value="1"/>
</dbReference>